<evidence type="ECO:0000313" key="1">
    <source>
        <dbReference type="EMBL" id="SMX25360.1"/>
    </source>
</evidence>
<accession>A0A238J5X9</accession>
<dbReference type="Proteomes" id="UP000201838">
    <property type="component" value="Unassembled WGS sequence"/>
</dbReference>
<reference evidence="1 2" key="1">
    <citation type="submission" date="2017-05" db="EMBL/GenBank/DDBJ databases">
        <authorList>
            <person name="Song R."/>
            <person name="Chenine A.L."/>
            <person name="Ruprecht R.M."/>
        </authorList>
    </citation>
    <scope>NUCLEOTIDE SEQUENCE [LARGE SCALE GENOMIC DNA]</scope>
    <source>
        <strain evidence="1 2">CECT 8489</strain>
    </source>
</reference>
<sequence length="103" mass="11013">MVNGYFARVPPVQGAQPRPAASPGFFGPKDLGVLCCAGAGNRVQFMKQVPKPTTDEALIQEFLNKGGKVSKGKTKPLAAELGLSNNVWNNKLTKDEKAARDKT</sequence>
<organism evidence="1 2">
    <name type="scientific">Boseongicola aestuarii</name>
    <dbReference type="NCBI Taxonomy" id="1470561"/>
    <lineage>
        <taxon>Bacteria</taxon>
        <taxon>Pseudomonadati</taxon>
        <taxon>Pseudomonadota</taxon>
        <taxon>Alphaproteobacteria</taxon>
        <taxon>Rhodobacterales</taxon>
        <taxon>Paracoccaceae</taxon>
        <taxon>Boseongicola</taxon>
    </lineage>
</organism>
<evidence type="ECO:0000313" key="2">
    <source>
        <dbReference type="Proteomes" id="UP000201838"/>
    </source>
</evidence>
<dbReference type="EMBL" id="FXXQ01000015">
    <property type="protein sequence ID" value="SMX25360.1"/>
    <property type="molecule type" value="Genomic_DNA"/>
</dbReference>
<name>A0A238J5X9_9RHOB</name>
<dbReference type="AlphaFoldDB" id="A0A238J5X9"/>
<protein>
    <submittedName>
        <fullName evidence="1">Uncharacterized protein</fullName>
    </submittedName>
</protein>
<proteinExistence type="predicted"/>
<gene>
    <name evidence="1" type="ORF">BOA8489_03501</name>
</gene>
<keyword evidence="2" id="KW-1185">Reference proteome</keyword>